<evidence type="ECO:0000256" key="1">
    <source>
        <dbReference type="SAM" id="Phobius"/>
    </source>
</evidence>
<dbReference type="EMBL" id="BAAAGF010000001">
    <property type="protein sequence ID" value="GAA0738048.1"/>
    <property type="molecule type" value="Genomic_DNA"/>
</dbReference>
<sequence length="182" mass="21913">MYKSEFIIKEPNVPWFYRIVFSLIFTSFFGLMYFIFSRSIIQSLTSSDIIKMIIFSILIFITLIYCFTPIVAQHSIHFNFSEHKIKHSYTIGIFNHNEKWQNLEDLNYISMFSSRGSYQVNLWYGNNEFLNLFLLDDYDSVIEKAFIFSDKLNIDLLDARERGNHRWVNKDVYRETKQVKYL</sequence>
<proteinExistence type="predicted"/>
<keyword evidence="3" id="KW-1185">Reference proteome</keyword>
<evidence type="ECO:0008006" key="4">
    <source>
        <dbReference type="Google" id="ProtNLM"/>
    </source>
</evidence>
<dbReference type="Proteomes" id="UP001500736">
    <property type="component" value="Unassembled WGS sequence"/>
</dbReference>
<protein>
    <recommendedName>
        <fullName evidence="4">PH (Pleckstrin Homology) domain-containing protein</fullName>
    </recommendedName>
</protein>
<reference evidence="3" key="1">
    <citation type="journal article" date="2019" name="Int. J. Syst. Evol. Microbiol.">
        <title>The Global Catalogue of Microorganisms (GCM) 10K type strain sequencing project: providing services to taxonomists for standard genome sequencing and annotation.</title>
        <authorList>
            <consortium name="The Broad Institute Genomics Platform"/>
            <consortium name="The Broad Institute Genome Sequencing Center for Infectious Disease"/>
            <person name="Wu L."/>
            <person name="Ma J."/>
        </authorList>
    </citation>
    <scope>NUCLEOTIDE SEQUENCE [LARGE SCALE GENOMIC DNA]</scope>
    <source>
        <strain evidence="3">JCM 15976</strain>
    </source>
</reference>
<comment type="caution">
    <text evidence="2">The sequence shown here is derived from an EMBL/GenBank/DDBJ whole genome shotgun (WGS) entry which is preliminary data.</text>
</comment>
<keyword evidence="1" id="KW-0812">Transmembrane</keyword>
<evidence type="ECO:0000313" key="2">
    <source>
        <dbReference type="EMBL" id="GAA0738048.1"/>
    </source>
</evidence>
<feature type="transmembrane region" description="Helical" evidence="1">
    <location>
        <begin position="15"/>
        <end position="36"/>
    </location>
</feature>
<gene>
    <name evidence="2" type="ORF">GCM10009431_05570</name>
</gene>
<organism evidence="2 3">
    <name type="scientific">Gaetbulibacter jejuensis</name>
    <dbReference type="NCBI Taxonomy" id="584607"/>
    <lineage>
        <taxon>Bacteria</taxon>
        <taxon>Pseudomonadati</taxon>
        <taxon>Bacteroidota</taxon>
        <taxon>Flavobacteriia</taxon>
        <taxon>Flavobacteriales</taxon>
        <taxon>Flavobacteriaceae</taxon>
        <taxon>Gaetbulibacter</taxon>
    </lineage>
</organism>
<keyword evidence="1" id="KW-0472">Membrane</keyword>
<feature type="transmembrane region" description="Helical" evidence="1">
    <location>
        <begin position="48"/>
        <end position="72"/>
    </location>
</feature>
<keyword evidence="1" id="KW-1133">Transmembrane helix</keyword>
<accession>A0ABP3UQ04</accession>
<name>A0ABP3UQ04_9FLAO</name>
<evidence type="ECO:0000313" key="3">
    <source>
        <dbReference type="Proteomes" id="UP001500736"/>
    </source>
</evidence>